<dbReference type="GO" id="GO:0005737">
    <property type="term" value="C:cytoplasm"/>
    <property type="evidence" value="ECO:0007669"/>
    <property type="project" value="UniProtKB-SubCell"/>
</dbReference>
<sequence length="360" mass="39956">MFGVHVSQIKISKAGCRYLKYGFQIRKLRGRISLSLGFFVSLSRISVFSHIDFIIASDREIAYKTMQRGREDRNDLFGTGDPFSIFRGFGSLRSMMPTPFGGGAPFDDLFFTRPFGSKEPITPNNNEKGLVIEELNSDHEGEMEELNSGDHEMHSGSSKEPSVEHPDDDVEEGKNDDVNYKTHQSKVQGTQPQARGFSFQTCKVTYGGVDGAYYTSSRTRRTGNDGVVLEESKEADRTTGQATHRISRGINDKGHSFTKKLNSDGKVDALQTLHNLNEDELAGFEEAWKGNANKHYWSEGFDMNRNAGSSQEQKGRSAYGGWALPSSEKTRNAGVTTSYNEAMASDSGGRAKKVVRINIE</sequence>
<dbReference type="eggNOG" id="ENOG502QR8H">
    <property type="taxonomic scope" value="Eukaryota"/>
</dbReference>
<evidence type="ECO:0000256" key="1">
    <source>
        <dbReference type="ARBA" id="ARBA00004496"/>
    </source>
</evidence>
<dbReference type="Pfam" id="PF10248">
    <property type="entry name" value="Mlf1IP"/>
    <property type="match status" value="1"/>
</dbReference>
<keyword evidence="7" id="KW-1185">Reference proteome</keyword>
<evidence type="ECO:0000256" key="3">
    <source>
        <dbReference type="ARBA" id="ARBA00022490"/>
    </source>
</evidence>
<evidence type="ECO:0000313" key="6">
    <source>
        <dbReference type="EMBL" id="ESR58508.1"/>
    </source>
</evidence>
<protein>
    <recommendedName>
        <fullName evidence="8">Myeloid leukemia factor</fullName>
    </recommendedName>
</protein>
<dbReference type="EMBL" id="KI536661">
    <property type="protein sequence ID" value="ESR58508.1"/>
    <property type="molecule type" value="Genomic_DNA"/>
</dbReference>
<comment type="similarity">
    <text evidence="2">Belongs to the MLF family.</text>
</comment>
<proteinExistence type="inferred from homology"/>
<name>V4TDT5_CITCL</name>
<dbReference type="Proteomes" id="UP000030687">
    <property type="component" value="Unassembled WGS sequence"/>
</dbReference>
<comment type="subcellular location">
    <subcellularLocation>
        <location evidence="1">Cytoplasm</location>
    </subcellularLocation>
</comment>
<reference evidence="6 7" key="1">
    <citation type="submission" date="2013-10" db="EMBL/GenBank/DDBJ databases">
        <authorList>
            <consortium name="International Citrus Genome Consortium"/>
            <person name="Jenkins J."/>
            <person name="Schmutz J."/>
            <person name="Prochnik S."/>
            <person name="Rokhsar D."/>
            <person name="Gmitter F."/>
            <person name="Ollitrault P."/>
            <person name="Machado M."/>
            <person name="Talon M."/>
            <person name="Wincker P."/>
            <person name="Jaillon O."/>
            <person name="Morgante M."/>
        </authorList>
    </citation>
    <scope>NUCLEOTIDE SEQUENCE</scope>
    <source>
        <strain evidence="7">cv. Clemenules</strain>
    </source>
</reference>
<evidence type="ECO:0000256" key="4">
    <source>
        <dbReference type="ARBA" id="ARBA00022553"/>
    </source>
</evidence>
<keyword evidence="3" id="KW-0963">Cytoplasm</keyword>
<feature type="region of interest" description="Disordered" evidence="5">
    <location>
        <begin position="141"/>
        <end position="176"/>
    </location>
</feature>
<dbReference type="KEGG" id="cic:CICLE_v10020784mg"/>
<evidence type="ECO:0000256" key="2">
    <source>
        <dbReference type="ARBA" id="ARBA00008332"/>
    </source>
</evidence>
<keyword evidence="4" id="KW-0597">Phosphoprotein</keyword>
<dbReference type="InterPro" id="IPR019376">
    <property type="entry name" value="Myeloid_leukemia_factor"/>
</dbReference>
<feature type="region of interest" description="Disordered" evidence="5">
    <location>
        <begin position="304"/>
        <end position="332"/>
    </location>
</feature>
<evidence type="ECO:0000313" key="7">
    <source>
        <dbReference type="Proteomes" id="UP000030687"/>
    </source>
</evidence>
<dbReference type="InParanoid" id="V4TDT5"/>
<dbReference type="PANTHER" id="PTHR13105">
    <property type="entry name" value="MYELOID LEUKEMIA FACTOR"/>
    <property type="match status" value="1"/>
</dbReference>
<dbReference type="Gramene" id="ESR58508">
    <property type="protein sequence ID" value="ESR58508"/>
    <property type="gene ID" value="CICLE_v10020784mg"/>
</dbReference>
<organism evidence="6 7">
    <name type="scientific">Citrus clementina</name>
    <name type="common">Clementine</name>
    <name type="synonym">Citrus deliciosa x Citrus sinensis</name>
    <dbReference type="NCBI Taxonomy" id="85681"/>
    <lineage>
        <taxon>Eukaryota</taxon>
        <taxon>Viridiplantae</taxon>
        <taxon>Streptophyta</taxon>
        <taxon>Embryophyta</taxon>
        <taxon>Tracheophyta</taxon>
        <taxon>Spermatophyta</taxon>
        <taxon>Magnoliopsida</taxon>
        <taxon>eudicotyledons</taxon>
        <taxon>Gunneridae</taxon>
        <taxon>Pentapetalae</taxon>
        <taxon>rosids</taxon>
        <taxon>malvids</taxon>
        <taxon>Sapindales</taxon>
        <taxon>Rutaceae</taxon>
        <taxon>Aurantioideae</taxon>
        <taxon>Citrus</taxon>
    </lineage>
</organism>
<evidence type="ECO:0008006" key="8">
    <source>
        <dbReference type="Google" id="ProtNLM"/>
    </source>
</evidence>
<evidence type="ECO:0000256" key="5">
    <source>
        <dbReference type="SAM" id="MobiDB-lite"/>
    </source>
</evidence>
<dbReference type="STRING" id="85681.V4TDT5"/>
<dbReference type="OMA" id="DKGNTEH"/>
<dbReference type="AlphaFoldDB" id="V4TDT5"/>
<dbReference type="FunCoup" id="V4TDT5">
    <property type="interactions" value="313"/>
</dbReference>
<accession>V4TDT5</accession>
<gene>
    <name evidence="6" type="ORF">CICLE_v10020784mg</name>
</gene>